<dbReference type="Pfam" id="PF13560">
    <property type="entry name" value="HTH_31"/>
    <property type="match status" value="1"/>
</dbReference>
<dbReference type="InterPro" id="IPR043917">
    <property type="entry name" value="DUF5753"/>
</dbReference>
<dbReference type="RefSeq" id="WP_030263050.1">
    <property type="nucleotide sequence ID" value="NZ_JBHEZZ010000026.1"/>
</dbReference>
<evidence type="ECO:0000313" key="3">
    <source>
        <dbReference type="Proteomes" id="UP001592528"/>
    </source>
</evidence>
<dbReference type="Gene3D" id="1.10.260.40">
    <property type="entry name" value="lambda repressor-like DNA-binding domains"/>
    <property type="match status" value="1"/>
</dbReference>
<accession>A0ABV6UXE6</accession>
<proteinExistence type="predicted"/>
<feature type="domain" description="HTH cro/C1-type" evidence="1">
    <location>
        <begin position="19"/>
        <end position="74"/>
    </location>
</feature>
<reference evidence="2 3" key="1">
    <citation type="submission" date="2024-09" db="EMBL/GenBank/DDBJ databases">
        <authorList>
            <person name="Lee S.D."/>
        </authorList>
    </citation>
    <scope>NUCLEOTIDE SEQUENCE [LARGE SCALE GENOMIC DNA]</scope>
    <source>
        <strain evidence="2 3">N1-5</strain>
    </source>
</reference>
<dbReference type="SUPFAM" id="SSF47413">
    <property type="entry name" value="lambda repressor-like DNA-binding domains"/>
    <property type="match status" value="1"/>
</dbReference>
<dbReference type="InterPro" id="IPR001387">
    <property type="entry name" value="Cro/C1-type_HTH"/>
</dbReference>
<dbReference type="Pfam" id="PF19054">
    <property type="entry name" value="DUF5753"/>
    <property type="match status" value="1"/>
</dbReference>
<organism evidence="2 3">
    <name type="scientific">Streptacidiphilus cavernicola</name>
    <dbReference type="NCBI Taxonomy" id="3342716"/>
    <lineage>
        <taxon>Bacteria</taxon>
        <taxon>Bacillati</taxon>
        <taxon>Actinomycetota</taxon>
        <taxon>Actinomycetes</taxon>
        <taxon>Kitasatosporales</taxon>
        <taxon>Streptomycetaceae</taxon>
        <taxon>Streptacidiphilus</taxon>
    </lineage>
</organism>
<name>A0ABV6UXE6_9ACTN</name>
<dbReference type="CDD" id="cd00093">
    <property type="entry name" value="HTH_XRE"/>
    <property type="match status" value="1"/>
</dbReference>
<evidence type="ECO:0000259" key="1">
    <source>
        <dbReference type="SMART" id="SM00530"/>
    </source>
</evidence>
<dbReference type="Proteomes" id="UP001592528">
    <property type="component" value="Unassembled WGS sequence"/>
</dbReference>
<evidence type="ECO:0000313" key="2">
    <source>
        <dbReference type="EMBL" id="MFC1406144.1"/>
    </source>
</evidence>
<gene>
    <name evidence="2" type="ORF">ACEZDJ_33110</name>
</gene>
<dbReference type="InterPro" id="IPR010982">
    <property type="entry name" value="Lambda_DNA-bd_dom_sf"/>
</dbReference>
<comment type="caution">
    <text evidence="2">The sequence shown here is derived from an EMBL/GenBank/DDBJ whole genome shotgun (WGS) entry which is preliminary data.</text>
</comment>
<dbReference type="SMART" id="SM00530">
    <property type="entry name" value="HTH_XRE"/>
    <property type="match status" value="1"/>
</dbReference>
<dbReference type="EMBL" id="JBHEZZ010000026">
    <property type="protein sequence ID" value="MFC1406144.1"/>
    <property type="molecule type" value="Genomic_DNA"/>
</dbReference>
<sequence length="283" mass="31998">MARSPHSGAEQARARIAALLRDLRLDAGITGDELSRRCGWSAAKSSRLEHAKTSPSDSDIRTWCGACGASDQADELVLANRQADQLYSEWRQQQRSGLRRIQESVLPLHERTRVQRVYCSNVVPGFFQTPAYTRALFASFVRFEGIPDDIDLAVESRQKRGRLLIEGDHRFVVLMEETVLRYRIGGRRVMAEQLERLLAVSSLPSVALGIIPFTADRDAMWPLEAFYLYDTEKVLVETLSAELNVTSLREIELYHRAFLELGQIAVYGHAARERIRQAVDALL</sequence>
<keyword evidence="3" id="KW-1185">Reference proteome</keyword>
<protein>
    <submittedName>
        <fullName evidence="2">Helix-turn-helix domain-containing protein</fullName>
    </submittedName>
</protein>